<sequence length="235" mass="25737">MSTVGWIRVWLAVFVGGLVISGVTAFPLATEMRLLADLLHALPAAPDGLVTWVERIRDGLAVTGRDYPFVAYGTDWLAFAHLVIAAAFWGPWRDPVRNVWVVEWGMICCAGIIPLALIAGPIRQLPLGWTLLDMSFGVFGVVPLIIVRSLIKRLGDGPAADPGQDEQVQAADHQHRQREQGHVGDPDDRLLLSEGDERQDDRRGEDGGRPAVQSADTVVPGHQGLRARNLVEHER</sequence>
<comment type="caution">
    <text evidence="3">The sequence shown here is derived from an EMBL/GenBank/DDBJ whole genome shotgun (WGS) entry which is preliminary data.</text>
</comment>
<dbReference type="Proteomes" id="UP000245697">
    <property type="component" value="Unassembled WGS sequence"/>
</dbReference>
<evidence type="ECO:0000256" key="2">
    <source>
        <dbReference type="SAM" id="Phobius"/>
    </source>
</evidence>
<name>A0A316EKV6_9ACTN</name>
<dbReference type="RefSeq" id="WP_203896555.1">
    <property type="nucleotide sequence ID" value="NZ_BONA01000085.1"/>
</dbReference>
<evidence type="ECO:0000313" key="4">
    <source>
        <dbReference type="Proteomes" id="UP000245697"/>
    </source>
</evidence>
<dbReference type="AlphaFoldDB" id="A0A316EKV6"/>
<evidence type="ECO:0000256" key="1">
    <source>
        <dbReference type="SAM" id="MobiDB-lite"/>
    </source>
</evidence>
<feature type="transmembrane region" description="Helical" evidence="2">
    <location>
        <begin position="69"/>
        <end position="89"/>
    </location>
</feature>
<reference evidence="3 4" key="1">
    <citation type="submission" date="2018-05" db="EMBL/GenBank/DDBJ databases">
        <title>Genomic Encyclopedia of Archaeal and Bacterial Type Strains, Phase II (KMG-II): from individual species to whole genera.</title>
        <authorList>
            <person name="Goeker M."/>
        </authorList>
    </citation>
    <scope>NUCLEOTIDE SEQUENCE [LARGE SCALE GENOMIC DNA]</scope>
    <source>
        <strain evidence="3 4">DSM 45184</strain>
    </source>
</reference>
<feature type="transmembrane region" description="Helical" evidence="2">
    <location>
        <begin position="128"/>
        <end position="147"/>
    </location>
</feature>
<feature type="compositionally biased region" description="Basic and acidic residues" evidence="1">
    <location>
        <begin position="172"/>
        <end position="208"/>
    </location>
</feature>
<gene>
    <name evidence="3" type="ORF">BC793_13114</name>
</gene>
<organism evidence="3 4">
    <name type="scientific">Actinoplanes xinjiangensis</name>
    <dbReference type="NCBI Taxonomy" id="512350"/>
    <lineage>
        <taxon>Bacteria</taxon>
        <taxon>Bacillati</taxon>
        <taxon>Actinomycetota</taxon>
        <taxon>Actinomycetes</taxon>
        <taxon>Micromonosporales</taxon>
        <taxon>Micromonosporaceae</taxon>
        <taxon>Actinoplanes</taxon>
    </lineage>
</organism>
<keyword evidence="2" id="KW-0472">Membrane</keyword>
<proteinExistence type="predicted"/>
<feature type="transmembrane region" description="Helical" evidence="2">
    <location>
        <begin position="101"/>
        <end position="122"/>
    </location>
</feature>
<feature type="region of interest" description="Disordered" evidence="1">
    <location>
        <begin position="158"/>
        <end position="235"/>
    </location>
</feature>
<evidence type="ECO:0000313" key="3">
    <source>
        <dbReference type="EMBL" id="PWK32019.1"/>
    </source>
</evidence>
<protein>
    <submittedName>
        <fullName evidence="3">Uncharacterized protein</fullName>
    </submittedName>
</protein>
<keyword evidence="2" id="KW-0812">Transmembrane</keyword>
<keyword evidence="2" id="KW-1133">Transmembrane helix</keyword>
<keyword evidence="4" id="KW-1185">Reference proteome</keyword>
<accession>A0A316EKV6</accession>
<dbReference type="EMBL" id="QGGR01000031">
    <property type="protein sequence ID" value="PWK32019.1"/>
    <property type="molecule type" value="Genomic_DNA"/>
</dbReference>